<accession>A0AAN6RKD6</accession>
<dbReference type="Proteomes" id="UP001280581">
    <property type="component" value="Unassembled WGS sequence"/>
</dbReference>
<protein>
    <recommendedName>
        <fullName evidence="6">RRM domain-containing protein</fullName>
    </recommendedName>
</protein>
<dbReference type="GO" id="GO:0003723">
    <property type="term" value="F:RNA binding"/>
    <property type="evidence" value="ECO:0007669"/>
    <property type="project" value="UniProtKB-UniRule"/>
</dbReference>
<keyword evidence="2 4" id="KW-0694">RNA-binding</keyword>
<feature type="compositionally biased region" description="Acidic residues" evidence="5">
    <location>
        <begin position="170"/>
        <end position="193"/>
    </location>
</feature>
<feature type="compositionally biased region" description="Low complexity" evidence="5">
    <location>
        <begin position="416"/>
        <end position="437"/>
    </location>
</feature>
<dbReference type="InterPro" id="IPR012677">
    <property type="entry name" value="Nucleotide-bd_a/b_plait_sf"/>
</dbReference>
<feature type="compositionally biased region" description="Low complexity" evidence="5">
    <location>
        <begin position="107"/>
        <end position="120"/>
    </location>
</feature>
<dbReference type="AlphaFoldDB" id="A0AAN6RKD6"/>
<feature type="region of interest" description="Disordered" evidence="5">
    <location>
        <begin position="411"/>
        <end position="505"/>
    </location>
</feature>
<feature type="region of interest" description="Disordered" evidence="5">
    <location>
        <begin position="1"/>
        <end position="74"/>
    </location>
</feature>
<evidence type="ECO:0000256" key="2">
    <source>
        <dbReference type="ARBA" id="ARBA00022884"/>
    </source>
</evidence>
<dbReference type="Pfam" id="PF00076">
    <property type="entry name" value="RRM_1"/>
    <property type="match status" value="1"/>
</dbReference>
<keyword evidence="8" id="KW-1185">Reference proteome</keyword>
<dbReference type="Gene3D" id="3.30.70.330">
    <property type="match status" value="1"/>
</dbReference>
<comment type="caution">
    <text evidence="7">The sequence shown here is derived from an EMBL/GenBank/DDBJ whole genome shotgun (WGS) entry which is preliminary data.</text>
</comment>
<sequence length="505" mass="55519">MAASDVQNKKRKGATDSQPKAKKARKSDDIAATKTAAKPARKQAADFFSDDEKPAPVEATKPKKGKKTKTAEVAKEEDVVIPDAPEIVEVVKETKKKTKKPKKGEEAPVVTEVTEEVSVVAEEKPKKAKKGKKEETVVVEEVVAPVEEKKTKKGKKSNKQEAEPVVETVVEVEEAPVAEDSDENSGDEDEALDDQTAALLAGFESDRDESDAEKEDEDFDEDALPEMGKEISKKKRKELEKARRDAEPGVIYLGRIPHGFFEPQMKKYFSQFGTVRRLRLSRNKKTGASKHYAFVEFANSEVADIVAKTMHNYLMFGHILQCRVVPQEQVHPELFKGANERFKVDPRNQKEGAAMARGATRDVWEKRVKKETKRRAAKSKALLEEFGYEFEAPAIKSVDSVPKKTAALEGAPAQKALPEAETAAEPKAAIEAAPAAEEVPEVKVRRSKRKSDVAPEPVEAPAEVAAPKAKKAKKEPQVQEGAVAEKKRRVSQTGAGAKKAKKAKA</sequence>
<organism evidence="7 8">
    <name type="scientific">Pseudopithomyces chartarum</name>
    <dbReference type="NCBI Taxonomy" id="1892770"/>
    <lineage>
        <taxon>Eukaryota</taxon>
        <taxon>Fungi</taxon>
        <taxon>Dikarya</taxon>
        <taxon>Ascomycota</taxon>
        <taxon>Pezizomycotina</taxon>
        <taxon>Dothideomycetes</taxon>
        <taxon>Pleosporomycetidae</taxon>
        <taxon>Pleosporales</taxon>
        <taxon>Massarineae</taxon>
        <taxon>Didymosphaeriaceae</taxon>
        <taxon>Pseudopithomyces</taxon>
    </lineage>
</organism>
<dbReference type="InterPro" id="IPR035979">
    <property type="entry name" value="RBD_domain_sf"/>
</dbReference>
<feature type="compositionally biased region" description="Basic and acidic residues" evidence="5">
    <location>
        <begin position="227"/>
        <end position="240"/>
    </location>
</feature>
<dbReference type="EMBL" id="WVTA01000002">
    <property type="protein sequence ID" value="KAK3216440.1"/>
    <property type="molecule type" value="Genomic_DNA"/>
</dbReference>
<comment type="subcellular location">
    <subcellularLocation>
        <location evidence="1">Nucleus</location>
        <location evidence="1">Nucleolus</location>
    </subcellularLocation>
</comment>
<dbReference type="SMART" id="SM00360">
    <property type="entry name" value="RRM"/>
    <property type="match status" value="1"/>
</dbReference>
<evidence type="ECO:0000313" key="7">
    <source>
        <dbReference type="EMBL" id="KAK3216440.1"/>
    </source>
</evidence>
<dbReference type="GO" id="GO:0005730">
    <property type="term" value="C:nucleolus"/>
    <property type="evidence" value="ECO:0007669"/>
    <property type="project" value="UniProtKB-SubCell"/>
</dbReference>
<evidence type="ECO:0000256" key="4">
    <source>
        <dbReference type="PROSITE-ProRule" id="PRU00176"/>
    </source>
</evidence>
<proteinExistence type="predicted"/>
<reference evidence="7 8" key="1">
    <citation type="submission" date="2021-02" db="EMBL/GenBank/DDBJ databases">
        <title>Genome assembly of Pseudopithomyces chartarum.</title>
        <authorList>
            <person name="Jauregui R."/>
            <person name="Singh J."/>
            <person name="Voisey C."/>
        </authorList>
    </citation>
    <scope>NUCLEOTIDE SEQUENCE [LARGE SCALE GENOMIC DNA]</scope>
    <source>
        <strain evidence="7 8">AGR01</strain>
    </source>
</reference>
<dbReference type="SUPFAM" id="SSF54928">
    <property type="entry name" value="RNA-binding domain, RBD"/>
    <property type="match status" value="1"/>
</dbReference>
<feature type="region of interest" description="Disordered" evidence="5">
    <location>
        <begin position="93"/>
        <end position="240"/>
    </location>
</feature>
<dbReference type="PANTHER" id="PTHR46754">
    <property type="entry name" value="MKI67 FHA DOMAIN-INTERACTING NUCLEOLAR PHOSPHOPROTEIN"/>
    <property type="match status" value="1"/>
</dbReference>
<evidence type="ECO:0000256" key="1">
    <source>
        <dbReference type="ARBA" id="ARBA00004604"/>
    </source>
</evidence>
<dbReference type="CDD" id="cd12307">
    <property type="entry name" value="RRM_NIFK_like"/>
    <property type="match status" value="1"/>
</dbReference>
<evidence type="ECO:0000256" key="3">
    <source>
        <dbReference type="ARBA" id="ARBA00023242"/>
    </source>
</evidence>
<feature type="compositionally biased region" description="Low complexity" evidence="5">
    <location>
        <begin position="454"/>
        <end position="467"/>
    </location>
</feature>
<gene>
    <name evidence="7" type="ORF">GRF29_8g3287650</name>
</gene>
<feature type="compositionally biased region" description="Acidic residues" evidence="5">
    <location>
        <begin position="206"/>
        <end position="224"/>
    </location>
</feature>
<evidence type="ECO:0000256" key="5">
    <source>
        <dbReference type="SAM" id="MobiDB-lite"/>
    </source>
</evidence>
<keyword evidence="3" id="KW-0539">Nucleus</keyword>
<name>A0AAN6RKD6_9PLEO</name>
<feature type="domain" description="RRM" evidence="6">
    <location>
        <begin position="249"/>
        <end position="327"/>
    </location>
</feature>
<dbReference type="InterPro" id="IPR000504">
    <property type="entry name" value="RRM_dom"/>
</dbReference>
<evidence type="ECO:0000313" key="8">
    <source>
        <dbReference type="Proteomes" id="UP001280581"/>
    </source>
</evidence>
<dbReference type="PROSITE" id="PS50102">
    <property type="entry name" value="RRM"/>
    <property type="match status" value="1"/>
</dbReference>
<evidence type="ECO:0000259" key="6">
    <source>
        <dbReference type="PROSITE" id="PS50102"/>
    </source>
</evidence>